<proteinExistence type="predicted"/>
<comment type="caution">
    <text evidence="3">The sequence shown here is derived from an EMBL/GenBank/DDBJ whole genome shotgun (WGS) entry which is preliminary data.</text>
</comment>
<dbReference type="GO" id="GO:0006886">
    <property type="term" value="P:intracellular protein transport"/>
    <property type="evidence" value="ECO:0007669"/>
    <property type="project" value="InterPro"/>
</dbReference>
<feature type="region of interest" description="Disordered" evidence="1">
    <location>
        <begin position="100"/>
        <end position="139"/>
    </location>
</feature>
<dbReference type="PANTHER" id="PTHR12157:SF21">
    <property type="entry name" value="RAB3 INTERACTING MOLECULE, ISOFORM F"/>
    <property type="match status" value="1"/>
</dbReference>
<dbReference type="InterPro" id="IPR039032">
    <property type="entry name" value="Rim-like"/>
</dbReference>
<reference evidence="3 4" key="1">
    <citation type="journal article" date="2018" name="Nat. Ecol. Evol.">
        <title>Shark genomes provide insights into elasmobranch evolution and the origin of vertebrates.</title>
        <authorList>
            <person name="Hara Y"/>
            <person name="Yamaguchi K"/>
            <person name="Onimaru K"/>
            <person name="Kadota M"/>
            <person name="Koyanagi M"/>
            <person name="Keeley SD"/>
            <person name="Tatsumi K"/>
            <person name="Tanaka K"/>
            <person name="Motone F"/>
            <person name="Kageyama Y"/>
            <person name="Nozu R"/>
            <person name="Adachi N"/>
            <person name="Nishimura O"/>
            <person name="Nakagawa R"/>
            <person name="Tanegashima C"/>
            <person name="Kiyatake I"/>
            <person name="Matsumoto R"/>
            <person name="Murakumo K"/>
            <person name="Nishida K"/>
            <person name="Terakita A"/>
            <person name="Kuratani S"/>
            <person name="Sato K"/>
            <person name="Hyodo S Kuraku.S."/>
        </authorList>
    </citation>
    <scope>NUCLEOTIDE SEQUENCE [LARGE SCALE GENOMIC DNA]</scope>
</reference>
<dbReference type="PANTHER" id="PTHR12157">
    <property type="entry name" value="REGULATING SYNAPTIC MEMBRANE EXOCYTOSIS PROTEIN"/>
    <property type="match status" value="1"/>
</dbReference>
<dbReference type="PROSITE" id="PS50916">
    <property type="entry name" value="RABBD"/>
    <property type="match status" value="1"/>
</dbReference>
<evidence type="ECO:0000313" key="3">
    <source>
        <dbReference type="EMBL" id="GCC36052.1"/>
    </source>
</evidence>
<feature type="domain" description="RabBD" evidence="2">
    <location>
        <begin position="128"/>
        <end position="161"/>
    </location>
</feature>
<sequence length="161" mass="17359">MYNLGITLKYCFIDNVQPDPPEDNSQVAELQISQRDKVGGSVSADNSETPSCALILDDAERPATSGELSGAAWADSRCSLTTSSQGLAVRVPLLASVPRGRSWTGTPVKMSAPLGPRGPRPPGAPAEMPDLSHLTEEERSIIMAVLQRQREEEQKEEAMLK</sequence>
<dbReference type="STRING" id="137246.A0A401T073"/>
<dbReference type="AlphaFoldDB" id="A0A401T073"/>
<dbReference type="InterPro" id="IPR013083">
    <property type="entry name" value="Znf_RING/FYVE/PHD"/>
</dbReference>
<dbReference type="GO" id="GO:0048791">
    <property type="term" value="P:calcium ion-regulated exocytosis of neurotransmitter"/>
    <property type="evidence" value="ECO:0007669"/>
    <property type="project" value="TreeGrafter"/>
</dbReference>
<dbReference type="GO" id="GO:0031267">
    <property type="term" value="F:small GTPase binding"/>
    <property type="evidence" value="ECO:0007669"/>
    <property type="project" value="InterPro"/>
</dbReference>
<name>A0A401T073_CHIPU</name>
<dbReference type="GO" id="GO:0048788">
    <property type="term" value="C:cytoskeleton of presynaptic active zone"/>
    <property type="evidence" value="ECO:0007669"/>
    <property type="project" value="TreeGrafter"/>
</dbReference>
<organism evidence="3 4">
    <name type="scientific">Chiloscyllium punctatum</name>
    <name type="common">Brownbanded bambooshark</name>
    <name type="synonym">Hemiscyllium punctatum</name>
    <dbReference type="NCBI Taxonomy" id="137246"/>
    <lineage>
        <taxon>Eukaryota</taxon>
        <taxon>Metazoa</taxon>
        <taxon>Chordata</taxon>
        <taxon>Craniata</taxon>
        <taxon>Vertebrata</taxon>
        <taxon>Chondrichthyes</taxon>
        <taxon>Elasmobranchii</taxon>
        <taxon>Galeomorphii</taxon>
        <taxon>Galeoidea</taxon>
        <taxon>Orectolobiformes</taxon>
        <taxon>Hemiscylliidae</taxon>
        <taxon>Chiloscyllium</taxon>
    </lineage>
</organism>
<dbReference type="GO" id="GO:0044325">
    <property type="term" value="F:transmembrane transporter binding"/>
    <property type="evidence" value="ECO:0007669"/>
    <property type="project" value="TreeGrafter"/>
</dbReference>
<keyword evidence="4" id="KW-1185">Reference proteome</keyword>
<dbReference type="GO" id="GO:0050806">
    <property type="term" value="P:positive regulation of synaptic transmission"/>
    <property type="evidence" value="ECO:0007669"/>
    <property type="project" value="TreeGrafter"/>
</dbReference>
<dbReference type="GO" id="GO:0048167">
    <property type="term" value="P:regulation of synaptic plasticity"/>
    <property type="evidence" value="ECO:0007669"/>
    <property type="project" value="TreeGrafter"/>
</dbReference>
<evidence type="ECO:0000259" key="2">
    <source>
        <dbReference type="PROSITE" id="PS50916"/>
    </source>
</evidence>
<dbReference type="GO" id="GO:0042391">
    <property type="term" value="P:regulation of membrane potential"/>
    <property type="evidence" value="ECO:0007669"/>
    <property type="project" value="TreeGrafter"/>
</dbReference>
<dbReference type="OrthoDB" id="420032at2759"/>
<dbReference type="EMBL" id="BEZZ01000780">
    <property type="protein sequence ID" value="GCC36052.1"/>
    <property type="molecule type" value="Genomic_DNA"/>
</dbReference>
<dbReference type="Proteomes" id="UP000287033">
    <property type="component" value="Unassembled WGS sequence"/>
</dbReference>
<accession>A0A401T073</accession>
<gene>
    <name evidence="3" type="ORF">chiPu_0014543</name>
</gene>
<dbReference type="InterPro" id="IPR010911">
    <property type="entry name" value="Rab_BD"/>
</dbReference>
<evidence type="ECO:0000313" key="4">
    <source>
        <dbReference type="Proteomes" id="UP000287033"/>
    </source>
</evidence>
<protein>
    <recommendedName>
        <fullName evidence="2">RabBD domain-containing protein</fullName>
    </recommendedName>
</protein>
<dbReference type="Gene3D" id="3.30.40.10">
    <property type="entry name" value="Zinc/RING finger domain, C3HC4 (zinc finger)"/>
    <property type="match status" value="1"/>
</dbReference>
<dbReference type="GO" id="GO:0042734">
    <property type="term" value="C:presynaptic membrane"/>
    <property type="evidence" value="ECO:0007669"/>
    <property type="project" value="TreeGrafter"/>
</dbReference>
<evidence type="ECO:0000256" key="1">
    <source>
        <dbReference type="SAM" id="MobiDB-lite"/>
    </source>
</evidence>